<keyword evidence="16" id="KW-0865">Zymogen</keyword>
<evidence type="ECO:0000256" key="4">
    <source>
        <dbReference type="ARBA" id="ARBA00004613"/>
    </source>
</evidence>
<evidence type="ECO:0000256" key="14">
    <source>
        <dbReference type="ARBA" id="ARBA00023034"/>
    </source>
</evidence>
<dbReference type="PANTHER" id="PTHR12053">
    <property type="entry name" value="PROTEASE FAMILY M28 PLASMA GLUTAMATE CARBOXYPEPTIDASE-RELATED"/>
    <property type="match status" value="1"/>
</dbReference>
<dbReference type="SUPFAM" id="SSF53187">
    <property type="entry name" value="Zn-dependent exopeptidases"/>
    <property type="match status" value="1"/>
</dbReference>
<accession>A0A1V9FPU9</accession>
<name>A0A1V9FPU9_9BACT</name>
<keyword evidence="17" id="KW-0325">Glycoprotein</keyword>
<evidence type="ECO:0000256" key="16">
    <source>
        <dbReference type="ARBA" id="ARBA00023145"/>
    </source>
</evidence>
<gene>
    <name evidence="23" type="ORF">A4R26_20250</name>
</gene>
<protein>
    <recommendedName>
        <fullName evidence="5">Carboxypeptidase Q</fullName>
    </recommendedName>
    <alternativeName>
        <fullName evidence="20">Plasma glutamate carboxypeptidase</fullName>
    </alternativeName>
</protein>
<dbReference type="GO" id="GO:0005764">
    <property type="term" value="C:lysosome"/>
    <property type="evidence" value="ECO:0007669"/>
    <property type="project" value="UniProtKB-SubCell"/>
</dbReference>
<dbReference type="EMBL" id="LWBP01000156">
    <property type="protein sequence ID" value="OQP60291.1"/>
    <property type="molecule type" value="Genomic_DNA"/>
</dbReference>
<dbReference type="RefSeq" id="WP_081164401.1">
    <property type="nucleotide sequence ID" value="NZ_LWBP01000156.1"/>
</dbReference>
<keyword evidence="18" id="KW-0458">Lysosome</keyword>
<reference evidence="24" key="1">
    <citation type="submission" date="2016-04" db="EMBL/GenBank/DDBJ databases">
        <authorList>
            <person name="Chen L."/>
            <person name="Zhuang W."/>
            <person name="Wang G."/>
        </authorList>
    </citation>
    <scope>NUCLEOTIDE SEQUENCE [LARGE SCALE GENOMIC DNA]</scope>
    <source>
        <strain evidence="24">208</strain>
    </source>
</reference>
<feature type="region of interest" description="Disordered" evidence="21">
    <location>
        <begin position="195"/>
        <end position="219"/>
    </location>
</feature>
<evidence type="ECO:0000256" key="6">
    <source>
        <dbReference type="ARBA" id="ARBA00022525"/>
    </source>
</evidence>
<keyword evidence="15" id="KW-0482">Metalloprotease</keyword>
<dbReference type="STRING" id="550983.A4R26_20250"/>
<evidence type="ECO:0000313" key="24">
    <source>
        <dbReference type="Proteomes" id="UP000192276"/>
    </source>
</evidence>
<evidence type="ECO:0000256" key="7">
    <source>
        <dbReference type="ARBA" id="ARBA00022645"/>
    </source>
</evidence>
<dbReference type="OrthoDB" id="9769665at2"/>
<keyword evidence="24" id="KW-1185">Reference proteome</keyword>
<dbReference type="AlphaFoldDB" id="A0A1V9FPU9"/>
<keyword evidence="12" id="KW-0256">Endoplasmic reticulum</keyword>
<comment type="caution">
    <text evidence="23">The sequence shown here is derived from an EMBL/GenBank/DDBJ whole genome shotgun (WGS) entry which is preliminary data.</text>
</comment>
<evidence type="ECO:0000256" key="21">
    <source>
        <dbReference type="SAM" id="MobiDB-lite"/>
    </source>
</evidence>
<evidence type="ECO:0000256" key="12">
    <source>
        <dbReference type="ARBA" id="ARBA00022824"/>
    </source>
</evidence>
<evidence type="ECO:0000256" key="8">
    <source>
        <dbReference type="ARBA" id="ARBA00022670"/>
    </source>
</evidence>
<organism evidence="23 24">
    <name type="scientific">Niastella populi</name>
    <dbReference type="NCBI Taxonomy" id="550983"/>
    <lineage>
        <taxon>Bacteria</taxon>
        <taxon>Pseudomonadati</taxon>
        <taxon>Bacteroidota</taxon>
        <taxon>Chitinophagia</taxon>
        <taxon>Chitinophagales</taxon>
        <taxon>Chitinophagaceae</taxon>
        <taxon>Niastella</taxon>
    </lineage>
</organism>
<evidence type="ECO:0000256" key="15">
    <source>
        <dbReference type="ARBA" id="ARBA00023049"/>
    </source>
</evidence>
<keyword evidence="10" id="KW-0732">Signal</keyword>
<dbReference type="GO" id="GO:0070573">
    <property type="term" value="F:metallodipeptidase activity"/>
    <property type="evidence" value="ECO:0007669"/>
    <property type="project" value="InterPro"/>
</dbReference>
<proteinExistence type="predicted"/>
<dbReference type="GO" id="GO:0046872">
    <property type="term" value="F:metal ion binding"/>
    <property type="evidence" value="ECO:0007669"/>
    <property type="project" value="UniProtKB-KW"/>
</dbReference>
<evidence type="ECO:0000256" key="18">
    <source>
        <dbReference type="ARBA" id="ARBA00023228"/>
    </source>
</evidence>
<feature type="domain" description="Peptidase M28" evidence="22">
    <location>
        <begin position="307"/>
        <end position="508"/>
    </location>
</feature>
<evidence type="ECO:0000256" key="5">
    <source>
        <dbReference type="ARBA" id="ARBA00014116"/>
    </source>
</evidence>
<dbReference type="GO" id="GO:0006508">
    <property type="term" value="P:proteolysis"/>
    <property type="evidence" value="ECO:0007669"/>
    <property type="project" value="UniProtKB-KW"/>
</dbReference>
<evidence type="ECO:0000256" key="9">
    <source>
        <dbReference type="ARBA" id="ARBA00022723"/>
    </source>
</evidence>
<evidence type="ECO:0000256" key="2">
    <source>
        <dbReference type="ARBA" id="ARBA00004371"/>
    </source>
</evidence>
<evidence type="ECO:0000256" key="19">
    <source>
        <dbReference type="ARBA" id="ARBA00025833"/>
    </source>
</evidence>
<keyword evidence="7" id="KW-0121">Carboxypeptidase</keyword>
<keyword evidence="6" id="KW-0964">Secreted</keyword>
<keyword evidence="13" id="KW-0862">Zinc</keyword>
<evidence type="ECO:0000256" key="17">
    <source>
        <dbReference type="ARBA" id="ARBA00023180"/>
    </source>
</evidence>
<evidence type="ECO:0000259" key="22">
    <source>
        <dbReference type="Pfam" id="PF04389"/>
    </source>
</evidence>
<comment type="subunit">
    <text evidence="19">Homodimer. The monomeric form is inactive while the homodimer is active.</text>
</comment>
<dbReference type="PANTHER" id="PTHR12053:SF3">
    <property type="entry name" value="CARBOXYPEPTIDASE Q"/>
    <property type="match status" value="1"/>
</dbReference>
<keyword evidence="9" id="KW-0479">Metal-binding</keyword>
<keyword evidence="8" id="KW-0645">Protease</keyword>
<evidence type="ECO:0000256" key="3">
    <source>
        <dbReference type="ARBA" id="ARBA00004555"/>
    </source>
</evidence>
<dbReference type="Pfam" id="PF04389">
    <property type="entry name" value="Peptidase_M28"/>
    <property type="match status" value="1"/>
</dbReference>
<keyword evidence="14" id="KW-0333">Golgi apparatus</keyword>
<dbReference type="InterPro" id="IPR039866">
    <property type="entry name" value="CPQ"/>
</dbReference>
<dbReference type="Proteomes" id="UP000192276">
    <property type="component" value="Unassembled WGS sequence"/>
</dbReference>
<dbReference type="GO" id="GO:0005576">
    <property type="term" value="C:extracellular region"/>
    <property type="evidence" value="ECO:0007669"/>
    <property type="project" value="UniProtKB-SubCell"/>
</dbReference>
<evidence type="ECO:0000256" key="11">
    <source>
        <dbReference type="ARBA" id="ARBA00022801"/>
    </source>
</evidence>
<evidence type="ECO:0000256" key="1">
    <source>
        <dbReference type="ARBA" id="ARBA00004240"/>
    </source>
</evidence>
<dbReference type="Gene3D" id="3.40.630.10">
    <property type="entry name" value="Zn peptidases"/>
    <property type="match status" value="1"/>
</dbReference>
<evidence type="ECO:0000256" key="13">
    <source>
        <dbReference type="ARBA" id="ARBA00022833"/>
    </source>
</evidence>
<comment type="subcellular location">
    <subcellularLocation>
        <location evidence="1">Endoplasmic reticulum</location>
    </subcellularLocation>
    <subcellularLocation>
        <location evidence="3">Golgi apparatus</location>
    </subcellularLocation>
    <subcellularLocation>
        <location evidence="2">Lysosome</location>
    </subcellularLocation>
    <subcellularLocation>
        <location evidence="4">Secreted</location>
    </subcellularLocation>
</comment>
<evidence type="ECO:0000256" key="20">
    <source>
        <dbReference type="ARBA" id="ARBA00033328"/>
    </source>
</evidence>
<dbReference type="InterPro" id="IPR007484">
    <property type="entry name" value="Peptidase_M28"/>
</dbReference>
<evidence type="ECO:0000256" key="10">
    <source>
        <dbReference type="ARBA" id="ARBA00022729"/>
    </source>
</evidence>
<sequence>MKTFILGLLICIPPGHLQAQHDEPDLNMIKKIRQEGFNHSQVMDLAFFLTEASGPRLNNSPGFRRAADFTKNKLSEWGLSNARLEPFGEWGKGWELKRCYVAMSAPYYKPVIAFPKSWTAGTNGLQTAGVVLLSIGDASDLEAYKGKLNGKVILLRRIDSLEPAYEADARRYSNEELKEMAKWKNVEAGELNKTANTGLQGKGYTSAHDHNEKPKRPGGLSYTQLKQFAREEGALAILSTNPRGRDGTVFVQGGGAWAGSAAENFPDLVLAYEDYMMLQRMAQRRIPVTLEIDVKTQFHTDDLQGYNVIAEIKGADPKLKQELVIIGAHLDSWHASVGATDNAAGCAVMLEAMRILKTLNVQPRRTIRIALWGGEEQGLLGSKNYVRQHFTDTATQRYNAAGDKVSVYFNLDNGTGKIRGIYLQENAAVQPVFAKWLQPFTDLGASTITLQRTGGTDHLSFDAIGLPGFQFIQDDIEYDSRTHHSNMDSYDHLQPGDLKQAAVIIASFVYHAAQRNEKIPRK</sequence>
<evidence type="ECO:0000313" key="23">
    <source>
        <dbReference type="EMBL" id="OQP60291.1"/>
    </source>
</evidence>
<dbReference type="GO" id="GO:0004180">
    <property type="term" value="F:carboxypeptidase activity"/>
    <property type="evidence" value="ECO:0007669"/>
    <property type="project" value="UniProtKB-KW"/>
</dbReference>
<keyword evidence="11" id="KW-0378">Hydrolase</keyword>